<reference evidence="3" key="1">
    <citation type="submission" date="2017-10" db="EMBL/GenBank/DDBJ databases">
        <title>Campylobacter species from seals.</title>
        <authorList>
            <person name="Gilbert M.J."/>
            <person name="Zomer A.L."/>
            <person name="Timmerman A.J."/>
            <person name="Duim B."/>
            <person name="Wagenaar J.A."/>
        </authorList>
    </citation>
    <scope>NUCLEOTIDE SEQUENCE [LARGE SCALE GENOMIC DNA]</scope>
    <source>
        <strain evidence="3">17S00004-5</strain>
    </source>
</reference>
<evidence type="ECO:0000313" key="3">
    <source>
        <dbReference type="Proteomes" id="UP000240535"/>
    </source>
</evidence>
<feature type="transmembrane region" description="Helical" evidence="1">
    <location>
        <begin position="6"/>
        <end position="31"/>
    </location>
</feature>
<proteinExistence type="predicted"/>
<gene>
    <name evidence="2" type="ORF">CQ405_03290</name>
</gene>
<keyword evidence="1" id="KW-1133">Transmembrane helix</keyword>
<comment type="caution">
    <text evidence="2">The sequence shown here is derived from an EMBL/GenBank/DDBJ whole genome shotgun (WGS) entry which is preliminary data.</text>
</comment>
<keyword evidence="1" id="KW-0472">Membrane</keyword>
<organism evidence="2 3">
    <name type="scientific">Campylobacter blaseri</name>
    <dbReference type="NCBI Taxonomy" id="2042961"/>
    <lineage>
        <taxon>Bacteria</taxon>
        <taxon>Pseudomonadati</taxon>
        <taxon>Campylobacterota</taxon>
        <taxon>Epsilonproteobacteria</taxon>
        <taxon>Campylobacterales</taxon>
        <taxon>Campylobacteraceae</taxon>
        <taxon>Campylobacter</taxon>
    </lineage>
</organism>
<dbReference type="Pfam" id="PF14345">
    <property type="entry name" value="GDYXXLXY"/>
    <property type="match status" value="1"/>
</dbReference>
<evidence type="ECO:0008006" key="4">
    <source>
        <dbReference type="Google" id="ProtNLM"/>
    </source>
</evidence>
<dbReference type="InterPro" id="IPR025833">
    <property type="entry name" value="GDYXXLXY"/>
</dbReference>
<keyword evidence="3" id="KW-1185">Reference proteome</keyword>
<protein>
    <recommendedName>
        <fullName evidence="4">GDYXXLXY domain-containing protein</fullName>
    </recommendedName>
</protein>
<sequence>MSMRKFILFGIIFQISILFSFVAFAYAPLYFGEEIKVKASGFDPRDIFLGNYVYLRYEGLNQIQTEEEFKRGKKVYLILEKEKDLYKGKKVTHKKPKDEVFITGRVTYQDSVLNIKFGIEKYFLPQKDALKLEKQLQSKDAVVTLGVLNGLVRIKKFEFE</sequence>
<dbReference type="AlphaFoldDB" id="A0A2P8R2N5"/>
<dbReference type="Proteomes" id="UP000240535">
    <property type="component" value="Unassembled WGS sequence"/>
</dbReference>
<evidence type="ECO:0000313" key="2">
    <source>
        <dbReference type="EMBL" id="PSM52762.1"/>
    </source>
</evidence>
<accession>A0A2P8R2N5</accession>
<dbReference type="EMBL" id="PDHH01000002">
    <property type="protein sequence ID" value="PSM52762.1"/>
    <property type="molecule type" value="Genomic_DNA"/>
</dbReference>
<keyword evidence="1" id="KW-0812">Transmembrane</keyword>
<name>A0A2P8R2N5_9BACT</name>
<evidence type="ECO:0000256" key="1">
    <source>
        <dbReference type="SAM" id="Phobius"/>
    </source>
</evidence>